<dbReference type="Gene3D" id="3.40.630.30">
    <property type="match status" value="1"/>
</dbReference>
<accession>A0A512H782</accession>
<evidence type="ECO:0000313" key="2">
    <source>
        <dbReference type="Proteomes" id="UP000321567"/>
    </source>
</evidence>
<evidence type="ECO:0008006" key="3">
    <source>
        <dbReference type="Google" id="ProtNLM"/>
    </source>
</evidence>
<dbReference type="Proteomes" id="UP000321567">
    <property type="component" value="Unassembled WGS sequence"/>
</dbReference>
<gene>
    <name evidence="1" type="ORF">ROR02_14190</name>
</gene>
<name>A0A512H782_9PROT</name>
<dbReference type="InterPro" id="IPR016181">
    <property type="entry name" value="Acyl_CoA_acyltransferase"/>
</dbReference>
<dbReference type="EMBL" id="BJZO01000032">
    <property type="protein sequence ID" value="GEO81288.1"/>
    <property type="molecule type" value="Genomic_DNA"/>
</dbReference>
<evidence type="ECO:0000313" key="1">
    <source>
        <dbReference type="EMBL" id="GEO81288.1"/>
    </source>
</evidence>
<dbReference type="OrthoDB" id="7348753at2"/>
<comment type="caution">
    <text evidence="1">The sequence shown here is derived from an EMBL/GenBank/DDBJ whole genome shotgun (WGS) entry which is preliminary data.</text>
</comment>
<sequence>MSGAGTGGACAVREGEAGPWRERVGAAWLDGRVLGPGDLGRVIALHHAVLAGLPPGVLNPETDTFFADHLGEAGRILGLFDAGGALVAYGVLGLPAAGSPYNFGRDLGLAPQWLGTVAHLDGATVAEPWRGAGIHRILSQHRLALARAAKRRHVLATVAPLNVPSLRTVLAAGLRARALKPMFAGRLPRFLLCRDLKGDPELDPATGIAVPLAAADRLGHALAQGRQGYALTQGPEGPALRLAFPGGDLTP</sequence>
<proteinExistence type="predicted"/>
<protein>
    <recommendedName>
        <fullName evidence="3">N-acetyltransferase domain-containing protein</fullName>
    </recommendedName>
</protein>
<dbReference type="RefSeq" id="WP_147163327.1">
    <property type="nucleotide sequence ID" value="NZ_BJZO01000032.1"/>
</dbReference>
<dbReference type="AlphaFoldDB" id="A0A512H782"/>
<organism evidence="1 2">
    <name type="scientific">Pararhodospirillum oryzae</name>
    <dbReference type="NCBI Taxonomy" id="478448"/>
    <lineage>
        <taxon>Bacteria</taxon>
        <taxon>Pseudomonadati</taxon>
        <taxon>Pseudomonadota</taxon>
        <taxon>Alphaproteobacteria</taxon>
        <taxon>Rhodospirillales</taxon>
        <taxon>Rhodospirillaceae</taxon>
        <taxon>Pararhodospirillum</taxon>
    </lineage>
</organism>
<reference evidence="1 2" key="1">
    <citation type="submission" date="2019-07" db="EMBL/GenBank/DDBJ databases">
        <title>Whole genome shotgun sequence of Rhodospirillum oryzae NBRC 107573.</title>
        <authorList>
            <person name="Hosoyama A."/>
            <person name="Uohara A."/>
            <person name="Ohji S."/>
            <person name="Ichikawa N."/>
        </authorList>
    </citation>
    <scope>NUCLEOTIDE SEQUENCE [LARGE SCALE GENOMIC DNA]</scope>
    <source>
        <strain evidence="1 2">NBRC 107573</strain>
    </source>
</reference>
<keyword evidence="2" id="KW-1185">Reference proteome</keyword>
<dbReference type="SUPFAM" id="SSF55729">
    <property type="entry name" value="Acyl-CoA N-acyltransferases (Nat)"/>
    <property type="match status" value="1"/>
</dbReference>